<feature type="transmembrane region" description="Helical" evidence="1">
    <location>
        <begin position="25"/>
        <end position="47"/>
    </location>
</feature>
<dbReference type="EMBL" id="MSZX01000001">
    <property type="protein sequence ID" value="OPA81186.1"/>
    <property type="molecule type" value="Genomic_DNA"/>
</dbReference>
<comment type="caution">
    <text evidence="3">The sequence shown here is derived from an EMBL/GenBank/DDBJ whole genome shotgun (WGS) entry which is preliminary data.</text>
</comment>
<dbReference type="Proteomes" id="UP000190188">
    <property type="component" value="Unassembled WGS sequence"/>
</dbReference>
<gene>
    <name evidence="3" type="ORF">BVG16_02330</name>
</gene>
<dbReference type="PROSITE" id="PS50883">
    <property type="entry name" value="EAL"/>
    <property type="match status" value="1"/>
</dbReference>
<dbReference type="CDD" id="cd01948">
    <property type="entry name" value="EAL"/>
    <property type="match status" value="1"/>
</dbReference>
<dbReference type="PANTHER" id="PTHR33121">
    <property type="entry name" value="CYCLIC DI-GMP PHOSPHODIESTERASE PDEF"/>
    <property type="match status" value="1"/>
</dbReference>
<evidence type="ECO:0000313" key="4">
    <source>
        <dbReference type="Proteomes" id="UP000190188"/>
    </source>
</evidence>
<dbReference type="InterPro" id="IPR050706">
    <property type="entry name" value="Cyclic-di-GMP_PDE-like"/>
</dbReference>
<sequence>MIEKLDNHVSKIENQQMIVAIRKGLLRILPLILIGYVILAVIDLPILEFQNILLQIFGEGWRAIAISIHKATIQTMEIATLITVSFAIVNEKELVRSGRVSPISVVITTLVSFNAFTKDKSMVMDMKFTGSTGMLGALVIAVVASNLFCFIYSCRDRIRPANPFIYKEDALIRSSIRVVVPSLLTISMISVARMLLDLTGLADSQTILLQKLTLAEDGILTKGFFDTFVFLGGAGATLGLVIALLVSPYYFVPFLFTPIILSATAFVSIRIGWVPMVTQPAAWTTPIFLSGYMGTGSVAGAVMQGVNLLLSTLIYTPFIRLQIKHQQRQRVAVFKNLVKEIQYIQEATPITILHRQDATGSLARILAVELEYGLKNNKQTVHLEYQPKVNSKCEVSGAEALLRWNHPVYGDVSPLVIVCICDEAGLTNQLGTWIMKQAFRDLRRWHEQGHSSLSLSVNLSPRQLQEDDHLVQTIQSCIDRAGVDPKYMELELTENAALEPSDSTRRKFEQIKATGINVAIDDFGMGHSSLLYLCDFYVNIVKVDISLVRTIVSDKQRQQIVKSIISLCRQLNVKVVAEGVETKQQVDILQELGCGHYQGFYFSKSLPFKKFLEFVNEHGES</sequence>
<feature type="transmembrane region" description="Helical" evidence="1">
    <location>
        <begin position="67"/>
        <end position="88"/>
    </location>
</feature>
<keyword evidence="1" id="KW-0472">Membrane</keyword>
<feature type="transmembrane region" description="Helical" evidence="1">
    <location>
        <begin position="100"/>
        <end position="116"/>
    </location>
</feature>
<feature type="transmembrane region" description="Helical" evidence="1">
    <location>
        <begin position="254"/>
        <end position="273"/>
    </location>
</feature>
<reference evidence="3 4" key="1">
    <citation type="submission" date="2017-01" db="EMBL/GenBank/DDBJ databases">
        <title>Genome analysis of Paenibacillus selenitrireducens ES3-24.</title>
        <authorList>
            <person name="Xu D."/>
            <person name="Yao R."/>
            <person name="Zheng S."/>
        </authorList>
    </citation>
    <scope>NUCLEOTIDE SEQUENCE [LARGE SCALE GENOMIC DNA]</scope>
    <source>
        <strain evidence="3 4">ES3-24</strain>
    </source>
</reference>
<evidence type="ECO:0000256" key="1">
    <source>
        <dbReference type="SAM" id="Phobius"/>
    </source>
</evidence>
<keyword evidence="1" id="KW-0812">Transmembrane</keyword>
<keyword evidence="1" id="KW-1133">Transmembrane helix</keyword>
<dbReference type="RefSeq" id="WP_078496915.1">
    <property type="nucleotide sequence ID" value="NZ_MSZX01000001.1"/>
</dbReference>
<dbReference type="Gene3D" id="3.20.20.450">
    <property type="entry name" value="EAL domain"/>
    <property type="match status" value="1"/>
</dbReference>
<proteinExistence type="predicted"/>
<feature type="transmembrane region" description="Helical" evidence="1">
    <location>
        <begin position="128"/>
        <end position="154"/>
    </location>
</feature>
<keyword evidence="4" id="KW-1185">Reference proteome</keyword>
<dbReference type="InterPro" id="IPR035919">
    <property type="entry name" value="EAL_sf"/>
</dbReference>
<dbReference type="GO" id="GO:0071111">
    <property type="term" value="F:cyclic-guanylate-specific phosphodiesterase activity"/>
    <property type="evidence" value="ECO:0007669"/>
    <property type="project" value="InterPro"/>
</dbReference>
<feature type="transmembrane region" description="Helical" evidence="1">
    <location>
        <begin position="228"/>
        <end position="247"/>
    </location>
</feature>
<dbReference type="AlphaFoldDB" id="A0A1T2XN73"/>
<dbReference type="STRING" id="1324314.BVG16_02330"/>
<dbReference type="InterPro" id="IPR001633">
    <property type="entry name" value="EAL_dom"/>
</dbReference>
<feature type="domain" description="EAL" evidence="2">
    <location>
        <begin position="363"/>
        <end position="619"/>
    </location>
</feature>
<dbReference type="SUPFAM" id="SSF141868">
    <property type="entry name" value="EAL domain-like"/>
    <property type="match status" value="1"/>
</dbReference>
<accession>A0A1T2XN73</accession>
<feature type="transmembrane region" description="Helical" evidence="1">
    <location>
        <begin position="293"/>
        <end position="318"/>
    </location>
</feature>
<dbReference type="SMART" id="SM00052">
    <property type="entry name" value="EAL"/>
    <property type="match status" value="1"/>
</dbReference>
<feature type="transmembrane region" description="Helical" evidence="1">
    <location>
        <begin position="175"/>
        <end position="196"/>
    </location>
</feature>
<dbReference type="Pfam" id="PF00563">
    <property type="entry name" value="EAL"/>
    <property type="match status" value="1"/>
</dbReference>
<dbReference type="PANTHER" id="PTHR33121:SF79">
    <property type="entry name" value="CYCLIC DI-GMP PHOSPHODIESTERASE PDED-RELATED"/>
    <property type="match status" value="1"/>
</dbReference>
<name>A0A1T2XN73_9BACL</name>
<organism evidence="3 4">
    <name type="scientific">Paenibacillus selenitireducens</name>
    <dbReference type="NCBI Taxonomy" id="1324314"/>
    <lineage>
        <taxon>Bacteria</taxon>
        <taxon>Bacillati</taxon>
        <taxon>Bacillota</taxon>
        <taxon>Bacilli</taxon>
        <taxon>Bacillales</taxon>
        <taxon>Paenibacillaceae</taxon>
        <taxon>Paenibacillus</taxon>
    </lineage>
</organism>
<evidence type="ECO:0000259" key="2">
    <source>
        <dbReference type="PROSITE" id="PS50883"/>
    </source>
</evidence>
<evidence type="ECO:0000313" key="3">
    <source>
        <dbReference type="EMBL" id="OPA81186.1"/>
    </source>
</evidence>
<dbReference type="OrthoDB" id="9759607at2"/>
<protein>
    <recommendedName>
        <fullName evidence="2">EAL domain-containing protein</fullName>
    </recommendedName>
</protein>